<dbReference type="Gene3D" id="1.10.10.60">
    <property type="entry name" value="Homeodomain-like"/>
    <property type="match status" value="2"/>
</dbReference>
<feature type="compositionally biased region" description="Basic and acidic residues" evidence="4">
    <location>
        <begin position="66"/>
        <end position="79"/>
    </location>
</feature>
<evidence type="ECO:0000256" key="2">
    <source>
        <dbReference type="ARBA" id="ARBA00023125"/>
    </source>
</evidence>
<feature type="compositionally biased region" description="Basic and acidic residues" evidence="4">
    <location>
        <begin position="162"/>
        <end position="177"/>
    </location>
</feature>
<evidence type="ECO:0000256" key="3">
    <source>
        <dbReference type="ARBA" id="ARBA00023242"/>
    </source>
</evidence>
<feature type="region of interest" description="Disordered" evidence="4">
    <location>
        <begin position="356"/>
        <end position="410"/>
    </location>
</feature>
<evidence type="ECO:0000313" key="8">
    <source>
        <dbReference type="Proteomes" id="UP000249723"/>
    </source>
</evidence>
<dbReference type="AlphaFoldDB" id="A0A2X0KH24"/>
<feature type="compositionally biased region" description="Polar residues" evidence="4">
    <location>
        <begin position="287"/>
        <end position="304"/>
    </location>
</feature>
<dbReference type="PANTHER" id="PTHR46380:SF2">
    <property type="entry name" value="CYCLIN-D-BINDING MYB-LIKE TRANSCRIPTION FACTOR 1"/>
    <property type="match status" value="1"/>
</dbReference>
<feature type="compositionally biased region" description="Basic residues" evidence="4">
    <location>
        <begin position="178"/>
        <end position="188"/>
    </location>
</feature>
<feature type="compositionally biased region" description="Basic and acidic residues" evidence="4">
    <location>
        <begin position="218"/>
        <end position="228"/>
    </location>
</feature>
<dbReference type="InterPro" id="IPR051651">
    <property type="entry name" value="DMTF1_DNA-bind_reg"/>
</dbReference>
<feature type="domain" description="Myb-like" evidence="5">
    <location>
        <begin position="531"/>
        <end position="580"/>
    </location>
</feature>
<feature type="region of interest" description="Disordered" evidence="4">
    <location>
        <begin position="749"/>
        <end position="798"/>
    </location>
</feature>
<feature type="compositionally biased region" description="Basic and acidic residues" evidence="4">
    <location>
        <begin position="105"/>
        <end position="117"/>
    </location>
</feature>
<dbReference type="PROSITE" id="PS51294">
    <property type="entry name" value="HTH_MYB"/>
    <property type="match status" value="2"/>
</dbReference>
<feature type="compositionally biased region" description="Acidic residues" evidence="4">
    <location>
        <begin position="197"/>
        <end position="208"/>
    </location>
</feature>
<evidence type="ECO:0000256" key="4">
    <source>
        <dbReference type="SAM" id="MobiDB-lite"/>
    </source>
</evidence>
<keyword evidence="8" id="KW-1185">Reference proteome</keyword>
<dbReference type="GO" id="GO:0005634">
    <property type="term" value="C:nucleus"/>
    <property type="evidence" value="ECO:0007669"/>
    <property type="project" value="UniProtKB-SubCell"/>
</dbReference>
<dbReference type="Proteomes" id="UP000249723">
    <property type="component" value="Unassembled WGS sequence"/>
</dbReference>
<name>A0A2X0KH24_9BASI</name>
<protein>
    <submittedName>
        <fullName evidence="7">BZ3500_MvSof-1268-A1-R1_Chr5-2g08017 protein</fullName>
    </submittedName>
</protein>
<dbReference type="InterPro" id="IPR001005">
    <property type="entry name" value="SANT/Myb"/>
</dbReference>
<gene>
    <name evidence="7" type="ORF">BZ3500_MVSOF-1268-A1-R1_CHR5-2G08017</name>
</gene>
<feature type="compositionally biased region" description="Acidic residues" evidence="4">
    <location>
        <begin position="775"/>
        <end position="798"/>
    </location>
</feature>
<feature type="domain" description="HTH myb-type" evidence="6">
    <location>
        <begin position="531"/>
        <end position="580"/>
    </location>
</feature>
<organism evidence="7 8">
    <name type="scientific">Microbotryum saponariae</name>
    <dbReference type="NCBI Taxonomy" id="289078"/>
    <lineage>
        <taxon>Eukaryota</taxon>
        <taxon>Fungi</taxon>
        <taxon>Dikarya</taxon>
        <taxon>Basidiomycota</taxon>
        <taxon>Pucciniomycotina</taxon>
        <taxon>Microbotryomycetes</taxon>
        <taxon>Microbotryales</taxon>
        <taxon>Microbotryaceae</taxon>
        <taxon>Microbotryum</taxon>
    </lineage>
</organism>
<feature type="compositionally biased region" description="Polar residues" evidence="4">
    <location>
        <begin position="123"/>
        <end position="158"/>
    </location>
</feature>
<dbReference type="EMBL" id="FMWP01000018">
    <property type="protein sequence ID" value="SCZ92599.1"/>
    <property type="molecule type" value="Genomic_DNA"/>
</dbReference>
<evidence type="ECO:0000259" key="6">
    <source>
        <dbReference type="PROSITE" id="PS51294"/>
    </source>
</evidence>
<feature type="compositionally biased region" description="Basic residues" evidence="4">
    <location>
        <begin position="749"/>
        <end position="763"/>
    </location>
</feature>
<reference evidence="8" key="1">
    <citation type="submission" date="2016-10" db="EMBL/GenBank/DDBJ databases">
        <authorList>
            <person name="Jeantristanb JTB J.-T."/>
            <person name="Ricardo R."/>
        </authorList>
    </citation>
    <scope>NUCLEOTIDE SEQUENCE [LARGE SCALE GENOMIC DNA]</scope>
</reference>
<dbReference type="GO" id="GO:0003700">
    <property type="term" value="F:DNA-binding transcription factor activity"/>
    <property type="evidence" value="ECO:0007669"/>
    <property type="project" value="TreeGrafter"/>
</dbReference>
<dbReference type="CDD" id="cd00167">
    <property type="entry name" value="SANT"/>
    <property type="match status" value="2"/>
</dbReference>
<sequence length="798" mass="89642">MAKGKTKHSLPTDSSTEMSSQASKKEMKRLKKLQRREQDNGLVDDGHGASGPGSMMEEAQGIMDVEVGKEGKKMKEDKGKKRKRGQEGIDQTEEEPLGRTSNDANRAHKDQGREEPHAAASDVSPTGSSSFQNHADDLPNQSVGQRHQPTTSANSDSNGIGLDRDVNQEHQAEESESKRRKKDKKSSKNAKTTSLESTEDAPPEEADDDPKARNKAVKKAEKERKRVAAAEPQTRQALQDRDQQQQLQEEAIDEGPSVDKQGKKDGEQKKMKGRGNGNAFEERPSETAGTSKASVTTASETRPVSSHFKKKGTRQEATTSKQAAAPAKARKAHEVDVDGSDSDADIDVETLIQSLMVARPKSSSKAKAATSDKAPKSTPTGGEEGRKVQKDKGKQKALPRSSPGRDGDDKEASIAAFEGMEPMELLRSKWLTAPQLELVKKANPGFWYNSGRFTRTEEEQIRQAVEKYRSAHGLTEAEMIIIITTPRNKKQTDVNIRELLEGHEEFWPEIAASVDRRSLLSIYNYVKRKYNPLARAGPWTEEQDAALRRAYQEHGSNWQQVGDEVGRAAFDCQDRYQKQLLMKSERKTGAWTNDETDRLRQAVAKHGSNNWSVVAKIVGQRTPAQCRTKWNDGVALRNPSPKLDRLLTLPEHRSNLVHALKDLKVKDESEIQSWDFDDPTLKQHSAKTLHDRWTRLLKRALKALKREDDRKDYSYADKVRWLLNRYPEPGVHLRYREWLKTKEGIAAKSRIKTNTKKHRRTPSKKQPLSQAFVDSSDDDTESESESEKDEEEEDNELA</sequence>
<feature type="compositionally biased region" description="Basic and acidic residues" evidence="4">
    <location>
        <begin position="260"/>
        <end position="270"/>
    </location>
</feature>
<evidence type="ECO:0000256" key="1">
    <source>
        <dbReference type="ARBA" id="ARBA00004123"/>
    </source>
</evidence>
<feature type="domain" description="Myb-like" evidence="5">
    <location>
        <begin position="583"/>
        <end position="634"/>
    </location>
</feature>
<accession>A0A2X0KH24</accession>
<dbReference type="STRING" id="289078.A0A2X0KH24"/>
<feature type="domain" description="HTH myb-type" evidence="6">
    <location>
        <begin position="583"/>
        <end position="638"/>
    </location>
</feature>
<dbReference type="Pfam" id="PF00249">
    <property type="entry name" value="Myb_DNA-binding"/>
    <property type="match status" value="2"/>
</dbReference>
<evidence type="ECO:0000259" key="5">
    <source>
        <dbReference type="PROSITE" id="PS50090"/>
    </source>
</evidence>
<keyword evidence="2" id="KW-0238">DNA-binding</keyword>
<comment type="subcellular location">
    <subcellularLocation>
        <location evidence="1">Nucleus</location>
    </subcellularLocation>
</comment>
<dbReference type="SMART" id="SM00717">
    <property type="entry name" value="SANT"/>
    <property type="match status" value="3"/>
</dbReference>
<feature type="compositionally biased region" description="Basic and acidic residues" evidence="4">
    <location>
        <begin position="383"/>
        <end position="394"/>
    </location>
</feature>
<feature type="region of interest" description="Disordered" evidence="4">
    <location>
        <begin position="1"/>
        <end position="344"/>
    </location>
</feature>
<feature type="compositionally biased region" description="Polar residues" evidence="4">
    <location>
        <begin position="9"/>
        <end position="22"/>
    </location>
</feature>
<keyword evidence="3" id="KW-0539">Nucleus</keyword>
<dbReference type="PROSITE" id="PS50090">
    <property type="entry name" value="MYB_LIKE"/>
    <property type="match status" value="2"/>
</dbReference>
<dbReference type="InterPro" id="IPR009057">
    <property type="entry name" value="Homeodomain-like_sf"/>
</dbReference>
<feature type="compositionally biased region" description="Basic and acidic residues" evidence="4">
    <location>
        <begin position="35"/>
        <end position="47"/>
    </location>
</feature>
<feature type="compositionally biased region" description="Low complexity" evidence="4">
    <location>
        <begin position="358"/>
        <end position="378"/>
    </location>
</feature>
<evidence type="ECO:0000313" key="7">
    <source>
        <dbReference type="EMBL" id="SCZ92599.1"/>
    </source>
</evidence>
<dbReference type="SUPFAM" id="SSF46689">
    <property type="entry name" value="Homeodomain-like"/>
    <property type="match status" value="2"/>
</dbReference>
<dbReference type="InterPro" id="IPR017930">
    <property type="entry name" value="Myb_dom"/>
</dbReference>
<dbReference type="GO" id="GO:0000976">
    <property type="term" value="F:transcription cis-regulatory region binding"/>
    <property type="evidence" value="ECO:0007669"/>
    <property type="project" value="TreeGrafter"/>
</dbReference>
<dbReference type="OrthoDB" id="39591at2759"/>
<dbReference type="PANTHER" id="PTHR46380">
    <property type="entry name" value="CYCLIN-D-BINDING MYB-LIKE TRANSCRIPTION FACTOR 1"/>
    <property type="match status" value="1"/>
</dbReference>
<feature type="compositionally biased region" description="Polar residues" evidence="4">
    <location>
        <begin position="764"/>
        <end position="773"/>
    </location>
</feature>
<proteinExistence type="predicted"/>